<keyword evidence="2 11" id="KW-0028">Amino-acid biosynthesis</keyword>
<keyword evidence="4 11" id="KW-0288">FMN</keyword>
<feature type="binding site" evidence="12">
    <location>
        <begin position="386"/>
        <end position="389"/>
    </location>
    <ligand>
        <name>FAD</name>
        <dbReference type="ChEBI" id="CHEBI:57692"/>
    </ligand>
</feature>
<keyword evidence="8 11" id="KW-0560">Oxidoreductase</keyword>
<dbReference type="InterPro" id="IPR008254">
    <property type="entry name" value="Flavodoxin/NO_synth"/>
</dbReference>
<keyword evidence="3 11" id="KW-0285">Flavoprotein</keyword>
<dbReference type="GO" id="GO:0070814">
    <property type="term" value="P:hydrogen sulfide biosynthetic process"/>
    <property type="evidence" value="ECO:0007669"/>
    <property type="project" value="UniProtKB-UniPathway"/>
</dbReference>
<dbReference type="InterPro" id="IPR001433">
    <property type="entry name" value="OxRdtase_FAD/NAD-bd"/>
</dbReference>
<evidence type="ECO:0000256" key="11">
    <source>
        <dbReference type="PIRNR" id="PIRNR000207"/>
    </source>
</evidence>
<comment type="cofactor">
    <cofactor evidence="11 12">
        <name>FAD</name>
        <dbReference type="ChEBI" id="CHEBI:57692"/>
    </cofactor>
    <text evidence="11 12">Binds 1 FAD per subunit.</text>
</comment>
<dbReference type="PIRSF" id="PIRSF000207">
    <property type="entry name" value="SiR-FP_CysJ"/>
    <property type="match status" value="1"/>
</dbReference>
<comment type="catalytic activity">
    <reaction evidence="10 11">
        <text>hydrogen sulfide + 3 NADP(+) + 3 H2O = sulfite + 3 NADPH + 4 H(+)</text>
        <dbReference type="Rhea" id="RHEA:13801"/>
        <dbReference type="ChEBI" id="CHEBI:15377"/>
        <dbReference type="ChEBI" id="CHEBI:15378"/>
        <dbReference type="ChEBI" id="CHEBI:17359"/>
        <dbReference type="ChEBI" id="CHEBI:29919"/>
        <dbReference type="ChEBI" id="CHEBI:57783"/>
        <dbReference type="ChEBI" id="CHEBI:58349"/>
        <dbReference type="EC" id="1.8.1.2"/>
    </reaction>
</comment>
<keyword evidence="6 11" id="KW-0521">NADP</keyword>
<evidence type="ECO:0000256" key="2">
    <source>
        <dbReference type="ARBA" id="ARBA00022605"/>
    </source>
</evidence>
<dbReference type="InterPro" id="IPR023173">
    <property type="entry name" value="NADPH_Cyt_P450_Rdtase_alpha"/>
</dbReference>
<dbReference type="InterPro" id="IPR001226">
    <property type="entry name" value="Flavodoxin_CS"/>
</dbReference>
<protein>
    <recommendedName>
        <fullName evidence="11">Sulfite reductase [NADPH] flavoprotein alpha-component</fullName>
        <shortName evidence="11">SiR-FP</shortName>
        <ecNumber evidence="11">1.8.1.2</ecNumber>
    </recommendedName>
</protein>
<feature type="binding site" evidence="12">
    <location>
        <begin position="116"/>
        <end position="119"/>
    </location>
    <ligand>
        <name>FMN</name>
        <dbReference type="ChEBI" id="CHEBI:58210"/>
    </ligand>
</feature>
<evidence type="ECO:0000256" key="7">
    <source>
        <dbReference type="ARBA" id="ARBA00022982"/>
    </source>
</evidence>
<dbReference type="Gene3D" id="2.40.30.10">
    <property type="entry name" value="Translation factors"/>
    <property type="match status" value="1"/>
</dbReference>
<dbReference type="GO" id="GO:0005829">
    <property type="term" value="C:cytosol"/>
    <property type="evidence" value="ECO:0007669"/>
    <property type="project" value="TreeGrafter"/>
</dbReference>
<evidence type="ECO:0000256" key="1">
    <source>
        <dbReference type="ARBA" id="ARBA00022448"/>
    </source>
</evidence>
<dbReference type="PROSITE" id="PS51384">
    <property type="entry name" value="FAD_FR"/>
    <property type="match status" value="1"/>
</dbReference>
<comment type="subunit">
    <text evidence="11">Alpha(8)-beta(8). The alpha component is a flavoprotein, the beta component is a hemoprotein.</text>
</comment>
<dbReference type="InterPro" id="IPR017938">
    <property type="entry name" value="Riboflavin_synthase-like_b-brl"/>
</dbReference>
<dbReference type="Pfam" id="PF00175">
    <property type="entry name" value="NAD_binding_1"/>
    <property type="match status" value="1"/>
</dbReference>
<dbReference type="InterPro" id="IPR029039">
    <property type="entry name" value="Flavoprotein-like_sf"/>
</dbReference>
<dbReference type="PRINTS" id="PR00369">
    <property type="entry name" value="FLAVODOXIN"/>
</dbReference>
<dbReference type="PRINTS" id="PR00371">
    <property type="entry name" value="FPNCR"/>
</dbReference>
<dbReference type="AlphaFoldDB" id="A0A2T4CYW3"/>
<dbReference type="GO" id="GO:0010181">
    <property type="term" value="F:FMN binding"/>
    <property type="evidence" value="ECO:0007669"/>
    <property type="project" value="InterPro"/>
</dbReference>
<dbReference type="InterPro" id="IPR003097">
    <property type="entry name" value="CysJ-like_FAD-binding"/>
</dbReference>
<dbReference type="Pfam" id="PF00258">
    <property type="entry name" value="Flavodoxin_1"/>
    <property type="match status" value="1"/>
</dbReference>
<feature type="binding site" evidence="12">
    <location>
        <begin position="525"/>
        <end position="529"/>
    </location>
    <ligand>
        <name>NADP(+)</name>
        <dbReference type="ChEBI" id="CHEBI:58349"/>
    </ligand>
</feature>
<dbReference type="InterPro" id="IPR001094">
    <property type="entry name" value="Flavdoxin-like"/>
</dbReference>
<evidence type="ECO:0000259" key="14">
    <source>
        <dbReference type="PROSITE" id="PS51384"/>
    </source>
</evidence>
<feature type="binding site" evidence="12">
    <location>
        <position position="321"/>
    </location>
    <ligand>
        <name>FAD</name>
        <dbReference type="ChEBI" id="CHEBI:57692"/>
    </ligand>
</feature>
<dbReference type="PROSITE" id="PS50902">
    <property type="entry name" value="FLAVODOXIN_LIKE"/>
    <property type="match status" value="1"/>
</dbReference>
<feature type="domain" description="FAD-binding FR-type" evidence="14">
    <location>
        <begin position="233"/>
        <end position="448"/>
    </location>
</feature>
<feature type="binding site" evidence="12">
    <location>
        <begin position="404"/>
        <end position="406"/>
    </location>
    <ligand>
        <name>FAD</name>
        <dbReference type="ChEBI" id="CHEBI:57692"/>
    </ligand>
</feature>
<dbReference type="PROSITE" id="PS00201">
    <property type="entry name" value="FLAVODOXIN"/>
    <property type="match status" value="1"/>
</dbReference>
<dbReference type="InterPro" id="IPR017927">
    <property type="entry name" value="FAD-bd_FR_type"/>
</dbReference>
<evidence type="ECO:0000256" key="5">
    <source>
        <dbReference type="ARBA" id="ARBA00022827"/>
    </source>
</evidence>
<comment type="pathway">
    <text evidence="11">Sulfur metabolism; hydrogen sulfide biosynthesis; hydrogen sulfide from sulfite (NADPH route): step 1/1.</text>
</comment>
<keyword evidence="5 11" id="KW-0274">FAD</keyword>
<dbReference type="FunFam" id="3.40.50.80:FF:000001">
    <property type="entry name" value="NADPH--cytochrome P450 reductase 1"/>
    <property type="match status" value="1"/>
</dbReference>
<dbReference type="Gene3D" id="1.20.990.10">
    <property type="entry name" value="NADPH-cytochrome p450 Reductase, Chain A, domain 3"/>
    <property type="match status" value="1"/>
</dbReference>
<comment type="caution">
    <text evidence="15">The sequence shown here is derived from an EMBL/GenBank/DDBJ whole genome shotgun (WGS) entry which is preliminary data.</text>
</comment>
<dbReference type="InterPro" id="IPR010199">
    <property type="entry name" value="CysJ"/>
</dbReference>
<proteinExistence type="predicted"/>
<feature type="binding site" evidence="12">
    <location>
        <begin position="419"/>
        <end position="422"/>
    </location>
    <ligand>
        <name>FAD</name>
        <dbReference type="ChEBI" id="CHEBI:57692"/>
    </ligand>
</feature>
<evidence type="ECO:0000259" key="13">
    <source>
        <dbReference type="PROSITE" id="PS50902"/>
    </source>
</evidence>
<dbReference type="EC" id="1.8.1.2" evidence="11"/>
<dbReference type="PANTHER" id="PTHR19384:SF128">
    <property type="entry name" value="NADPH OXIDOREDUCTASE A"/>
    <property type="match status" value="1"/>
</dbReference>
<dbReference type="SUPFAM" id="SSF52218">
    <property type="entry name" value="Flavoproteins"/>
    <property type="match status" value="1"/>
</dbReference>
<dbReference type="GO" id="GO:0019344">
    <property type="term" value="P:cysteine biosynthetic process"/>
    <property type="evidence" value="ECO:0007669"/>
    <property type="project" value="UniProtKB-KW"/>
</dbReference>
<evidence type="ECO:0000256" key="3">
    <source>
        <dbReference type="ARBA" id="ARBA00022630"/>
    </source>
</evidence>
<dbReference type="SUPFAM" id="SSF52343">
    <property type="entry name" value="Ferredoxin reductase-like, C-terminal NADP-linked domain"/>
    <property type="match status" value="1"/>
</dbReference>
<dbReference type="NCBIfam" id="NF004859">
    <property type="entry name" value="PRK06214.1"/>
    <property type="match status" value="1"/>
</dbReference>
<feature type="binding site" evidence="12">
    <location>
        <position position="561"/>
    </location>
    <ligand>
        <name>NADP(+)</name>
        <dbReference type="ChEBI" id="CHEBI:58349"/>
    </ligand>
</feature>
<evidence type="ECO:0000256" key="12">
    <source>
        <dbReference type="PIRSR" id="PIRSR000207-1"/>
    </source>
</evidence>
<gene>
    <name evidence="15" type="ORF">C9940_01100</name>
</gene>
<dbReference type="EMBL" id="PYVN01000006">
    <property type="protein sequence ID" value="PTB86729.1"/>
    <property type="molecule type" value="Genomic_DNA"/>
</dbReference>
<evidence type="ECO:0000256" key="10">
    <source>
        <dbReference type="ARBA" id="ARBA00052219"/>
    </source>
</evidence>
<evidence type="ECO:0000313" key="15">
    <source>
        <dbReference type="EMBL" id="PTB86729.1"/>
    </source>
</evidence>
<comment type="cofactor">
    <cofactor evidence="11 12">
        <name>FMN</name>
        <dbReference type="ChEBI" id="CHEBI:58210"/>
    </cofactor>
    <text evidence="11 12">Binds 1 FMN per subunit.</text>
</comment>
<feature type="binding site" evidence="12">
    <location>
        <begin position="519"/>
        <end position="520"/>
    </location>
    <ligand>
        <name>NADP(+)</name>
        <dbReference type="ChEBI" id="CHEBI:58349"/>
    </ligand>
</feature>
<dbReference type="NCBIfam" id="TIGR01931">
    <property type="entry name" value="cysJ"/>
    <property type="match status" value="1"/>
</dbReference>
<dbReference type="CDD" id="cd06199">
    <property type="entry name" value="SiR"/>
    <property type="match status" value="1"/>
</dbReference>
<feature type="binding site" evidence="12">
    <location>
        <begin position="152"/>
        <end position="161"/>
    </location>
    <ligand>
        <name>FMN</name>
        <dbReference type="ChEBI" id="CHEBI:58210"/>
    </ligand>
</feature>
<dbReference type="GO" id="GO:0050660">
    <property type="term" value="F:flavin adenine dinucleotide binding"/>
    <property type="evidence" value="ECO:0007669"/>
    <property type="project" value="InterPro"/>
</dbReference>
<accession>A0A2T4CYW3</accession>
<feature type="binding site" evidence="12">
    <location>
        <position position="410"/>
    </location>
    <ligand>
        <name>FAD</name>
        <dbReference type="ChEBI" id="CHEBI:57692"/>
    </ligand>
</feature>
<dbReference type="Pfam" id="PF00667">
    <property type="entry name" value="FAD_binding_1"/>
    <property type="match status" value="1"/>
</dbReference>
<evidence type="ECO:0000256" key="4">
    <source>
        <dbReference type="ARBA" id="ARBA00022643"/>
    </source>
</evidence>
<dbReference type="GO" id="GO:0009055">
    <property type="term" value="F:electron transfer activity"/>
    <property type="evidence" value="ECO:0007669"/>
    <property type="project" value="InterPro"/>
</dbReference>
<keyword evidence="1 11" id="KW-0813">Transport</keyword>
<evidence type="ECO:0000256" key="9">
    <source>
        <dbReference type="ARBA" id="ARBA00023192"/>
    </source>
</evidence>
<dbReference type="UniPathway" id="UPA00140">
    <property type="reaction ID" value="UER00207"/>
</dbReference>
<dbReference type="InterPro" id="IPR039261">
    <property type="entry name" value="FNR_nucleotide-bd"/>
</dbReference>
<keyword evidence="9 11" id="KW-0198">Cysteine biosynthesis</keyword>
<dbReference type="Gene3D" id="3.40.50.80">
    <property type="entry name" value="Nucleotide-binding domain of ferredoxin-NADP reductase (FNR) module"/>
    <property type="match status" value="1"/>
</dbReference>
<dbReference type="GO" id="GO:0004783">
    <property type="term" value="F:sulfite reductase (NADPH) activity"/>
    <property type="evidence" value="ECO:0007669"/>
    <property type="project" value="UniProtKB-EC"/>
</dbReference>
<evidence type="ECO:0000256" key="8">
    <source>
        <dbReference type="ARBA" id="ARBA00023002"/>
    </source>
</evidence>
<reference evidence="15" key="1">
    <citation type="submission" date="2018-03" db="EMBL/GenBank/DDBJ databases">
        <title>Cross-interface Injection: A General Nanoliter Liquid Handling Method Applied to Single Cells Genome Amplification Automated Nanoliter Liquid Handling Applied to Single Cell Multiple Displacement Amplification.</title>
        <authorList>
            <person name="Yun J."/>
            <person name="Xu P."/>
            <person name="Xu J."/>
            <person name="Dai X."/>
            <person name="Wang Y."/>
            <person name="Zheng X."/>
            <person name="Cao C."/>
            <person name="Yi Q."/>
            <person name="Zhu Y."/>
            <person name="Wang L."/>
            <person name="Dong Z."/>
            <person name="Huang Y."/>
            <person name="Huang L."/>
            <person name="Du W."/>
        </authorList>
    </citation>
    <scope>NUCLEOTIDE SEQUENCE [LARGE SCALE GENOMIC DNA]</scope>
    <source>
        <strain evidence="15">Z-D3-2</strain>
    </source>
</reference>
<dbReference type="PANTHER" id="PTHR19384">
    <property type="entry name" value="NITRIC OXIDE SYNTHASE-RELATED"/>
    <property type="match status" value="1"/>
</dbReference>
<dbReference type="SUPFAM" id="SSF63380">
    <property type="entry name" value="Riboflavin synthase domain-like"/>
    <property type="match status" value="1"/>
</dbReference>
<sequence length="599" mass="67216">MNIRLPNAPLTDEQLQQLNNLLQGLEGWQVDWLSGYLSGYRAAQGGTAVTEAAPSLPDQTIKLTVLYGSQTGNTETVAGQLAEKAKSSGIEVKLWDMAEYKPRELKNEQYLAVLTSTHGEGEPPDNAMDLYEFLGSRKAPGLKGLKYSVLSLGDSSYEYFCQTGKDFDERLQKLGATTVIPRVDCDVDYDDLAEKWIAEFVESLTSSMQPSAAPPSASAAMSQLETSVQYDRKHPFSAPLLENQILSGRGSSKEVRHIEISLEGSGLHYQPGDALGVYPQNDPVLVSMLIDALGFDADTPVELEEQTETLTNVLMHHREITVLTRPLVEKWAELAQSDELNKLMESKAAVTEWIRGRDVLDLVQSYPLADIDANGFIKLLRKLPPRLYSIASSQAAVDEEVHITVATVRYNAHNRERGGVASTWLADRLAEDASIPVYIDPNKNFKLPADDDAPIIMIGPGTGVAPFRSFMQEREERGARGRNWLFFGDQHFLTDFLYQTEWLAWRKSGLLTHLDVAFSRDQTEKIYVQHRIREKSIEIWNWLQEGAYLYVCGDADNMAPDVNEALIDIISQQGNKSREDATEYLRQLTRDKRYQRDVY</sequence>
<evidence type="ECO:0000256" key="6">
    <source>
        <dbReference type="ARBA" id="ARBA00022857"/>
    </source>
</evidence>
<comment type="function">
    <text evidence="11">Component of the sulfite reductase complex that catalyzes the 6-electron reduction of sulfite to sulfide. This is one of several activities required for the biosynthesis of L-cysteine from sulfate. The flavoprotein component catalyzes the electron flow from NADPH -&gt; FAD -&gt; FMN to the hemoprotein component.</text>
</comment>
<dbReference type="Gene3D" id="3.40.50.360">
    <property type="match status" value="1"/>
</dbReference>
<feature type="binding site" evidence="12">
    <location>
        <position position="599"/>
    </location>
    <ligand>
        <name>FAD</name>
        <dbReference type="ChEBI" id="CHEBI:57692"/>
    </ligand>
</feature>
<keyword evidence="7 11" id="KW-0249">Electron transport</keyword>
<feature type="domain" description="Flavodoxin-like" evidence="13">
    <location>
        <begin position="63"/>
        <end position="201"/>
    </location>
</feature>
<name>A0A2T4CYW3_9GAMM</name>
<organism evidence="15">
    <name type="scientific">Pseudidiomarina aestuarii</name>
    <dbReference type="NCBI Taxonomy" id="624146"/>
    <lineage>
        <taxon>Bacteria</taxon>
        <taxon>Pseudomonadati</taxon>
        <taxon>Pseudomonadota</taxon>
        <taxon>Gammaproteobacteria</taxon>
        <taxon>Alteromonadales</taxon>
        <taxon>Idiomarinaceae</taxon>
        <taxon>Pseudidiomarina</taxon>
    </lineage>
</organism>
<dbReference type="InterPro" id="IPR001709">
    <property type="entry name" value="Flavoprot_Pyr_Nucl_cyt_Rdtase"/>
</dbReference>